<dbReference type="GO" id="GO:0030170">
    <property type="term" value="F:pyridoxal phosphate binding"/>
    <property type="evidence" value="ECO:0007669"/>
    <property type="project" value="InterPro"/>
</dbReference>
<dbReference type="InterPro" id="IPR005861">
    <property type="entry name" value="HisP_aminotrans"/>
</dbReference>
<dbReference type="NCBIfam" id="TIGR01141">
    <property type="entry name" value="hisC"/>
    <property type="match status" value="1"/>
</dbReference>
<dbReference type="InterPro" id="IPR015421">
    <property type="entry name" value="PyrdxlP-dep_Trfase_major"/>
</dbReference>
<dbReference type="EC" id="2.6.1.9" evidence="4"/>
<dbReference type="Pfam" id="PF00155">
    <property type="entry name" value="Aminotran_1_2"/>
    <property type="match status" value="1"/>
</dbReference>
<dbReference type="PROSITE" id="PS51257">
    <property type="entry name" value="PROKAR_LIPOPROTEIN"/>
    <property type="match status" value="1"/>
</dbReference>
<dbReference type="OrthoDB" id="2015537at2759"/>
<dbReference type="PANTHER" id="PTHR42885:SF2">
    <property type="entry name" value="HISTIDINOL-PHOSPHATE AMINOTRANSFERASE"/>
    <property type="match status" value="1"/>
</dbReference>
<evidence type="ECO:0000313" key="14">
    <source>
        <dbReference type="Proteomes" id="UP000664859"/>
    </source>
</evidence>
<evidence type="ECO:0000256" key="1">
    <source>
        <dbReference type="ARBA" id="ARBA00001933"/>
    </source>
</evidence>
<evidence type="ECO:0000256" key="7">
    <source>
        <dbReference type="ARBA" id="ARBA00022679"/>
    </source>
</evidence>
<reference evidence="13" key="1">
    <citation type="submission" date="2021-02" db="EMBL/GenBank/DDBJ databases">
        <title>First Annotated Genome of the Yellow-green Alga Tribonema minus.</title>
        <authorList>
            <person name="Mahan K.M."/>
        </authorList>
    </citation>
    <scope>NUCLEOTIDE SEQUENCE</scope>
    <source>
        <strain evidence="13">UTEX B ZZ1240</strain>
    </source>
</reference>
<dbReference type="InterPro" id="IPR001917">
    <property type="entry name" value="Aminotrans_II_pyridoxalP_BS"/>
</dbReference>
<keyword evidence="8" id="KW-0663">Pyridoxal phosphate</keyword>
<comment type="caution">
    <text evidence="13">The sequence shown here is derived from an EMBL/GenBank/DDBJ whole genome shotgun (WGS) entry which is preliminary data.</text>
</comment>
<keyword evidence="6" id="KW-0028">Amino-acid biosynthesis</keyword>
<dbReference type="Gene3D" id="3.90.1150.10">
    <property type="entry name" value="Aspartate Aminotransferase, domain 1"/>
    <property type="match status" value="1"/>
</dbReference>
<dbReference type="AlphaFoldDB" id="A0A836C9P4"/>
<organism evidence="13 14">
    <name type="scientific">Tribonema minus</name>
    <dbReference type="NCBI Taxonomy" id="303371"/>
    <lineage>
        <taxon>Eukaryota</taxon>
        <taxon>Sar</taxon>
        <taxon>Stramenopiles</taxon>
        <taxon>Ochrophyta</taxon>
        <taxon>PX clade</taxon>
        <taxon>Xanthophyceae</taxon>
        <taxon>Tribonematales</taxon>
        <taxon>Tribonemataceae</taxon>
        <taxon>Tribonema</taxon>
    </lineage>
</organism>
<comment type="similarity">
    <text evidence="3">Belongs to the class-II pyridoxal-phosphate-dependent aminotransferase family.</text>
</comment>
<evidence type="ECO:0000256" key="10">
    <source>
        <dbReference type="ARBA" id="ARBA00030262"/>
    </source>
</evidence>
<evidence type="ECO:0000256" key="9">
    <source>
        <dbReference type="ARBA" id="ARBA00023102"/>
    </source>
</evidence>
<dbReference type="InterPro" id="IPR015424">
    <property type="entry name" value="PyrdxlP-dep_Trfase"/>
</dbReference>
<keyword evidence="7" id="KW-0808">Transferase</keyword>
<dbReference type="CDD" id="cd00609">
    <property type="entry name" value="AAT_like"/>
    <property type="match status" value="1"/>
</dbReference>
<dbReference type="EMBL" id="JAFCMP010000530">
    <property type="protein sequence ID" value="KAG5177008.1"/>
    <property type="molecule type" value="Genomic_DNA"/>
</dbReference>
<evidence type="ECO:0000256" key="5">
    <source>
        <dbReference type="ARBA" id="ARBA00022576"/>
    </source>
</evidence>
<dbReference type="Gene3D" id="3.40.640.10">
    <property type="entry name" value="Type I PLP-dependent aspartate aminotransferase-like (Major domain)"/>
    <property type="match status" value="1"/>
</dbReference>
<dbReference type="SUPFAM" id="SSF53383">
    <property type="entry name" value="PLP-dependent transferases"/>
    <property type="match status" value="1"/>
</dbReference>
<accession>A0A836C9P4</accession>
<evidence type="ECO:0000313" key="13">
    <source>
        <dbReference type="EMBL" id="KAG5177008.1"/>
    </source>
</evidence>
<comment type="catalytic activity">
    <reaction evidence="11">
        <text>L-histidinol phosphate + 2-oxoglutarate = 3-(imidazol-4-yl)-2-oxopropyl phosphate + L-glutamate</text>
        <dbReference type="Rhea" id="RHEA:23744"/>
        <dbReference type="ChEBI" id="CHEBI:16810"/>
        <dbReference type="ChEBI" id="CHEBI:29985"/>
        <dbReference type="ChEBI" id="CHEBI:57766"/>
        <dbReference type="ChEBI" id="CHEBI:57980"/>
        <dbReference type="EC" id="2.6.1.9"/>
    </reaction>
</comment>
<keyword evidence="14" id="KW-1185">Reference proteome</keyword>
<gene>
    <name evidence="13" type="ORF">JKP88DRAFT_202593</name>
</gene>
<proteinExistence type="inferred from homology"/>
<protein>
    <recommendedName>
        <fullName evidence="4">histidinol-phosphate transaminase</fullName>
        <ecNumber evidence="4">2.6.1.9</ecNumber>
    </recommendedName>
    <alternativeName>
        <fullName evidence="10">Imidazole acetol-phosphate transaminase</fullName>
    </alternativeName>
</protein>
<comment type="cofactor">
    <cofactor evidence="1">
        <name>pyridoxal 5'-phosphate</name>
        <dbReference type="ChEBI" id="CHEBI:597326"/>
    </cofactor>
</comment>
<name>A0A836C9P4_9STRA</name>
<evidence type="ECO:0000256" key="8">
    <source>
        <dbReference type="ARBA" id="ARBA00022898"/>
    </source>
</evidence>
<keyword evidence="9" id="KW-0368">Histidine biosynthesis</keyword>
<evidence type="ECO:0000256" key="11">
    <source>
        <dbReference type="ARBA" id="ARBA00047481"/>
    </source>
</evidence>
<evidence type="ECO:0000256" key="2">
    <source>
        <dbReference type="ARBA" id="ARBA00005011"/>
    </source>
</evidence>
<dbReference type="InterPro" id="IPR004839">
    <property type="entry name" value="Aminotransferase_I/II_large"/>
</dbReference>
<dbReference type="HAMAP" id="MF_01023">
    <property type="entry name" value="HisC_aminotrans_2"/>
    <property type="match status" value="1"/>
</dbReference>
<dbReference type="PROSITE" id="PS00599">
    <property type="entry name" value="AA_TRANSFER_CLASS_2"/>
    <property type="match status" value="1"/>
</dbReference>
<evidence type="ECO:0000256" key="4">
    <source>
        <dbReference type="ARBA" id="ARBA00012748"/>
    </source>
</evidence>
<dbReference type="InterPro" id="IPR015422">
    <property type="entry name" value="PyrdxlP-dep_Trfase_small"/>
</dbReference>
<dbReference type="Proteomes" id="UP000664859">
    <property type="component" value="Unassembled WGS sequence"/>
</dbReference>
<keyword evidence="5" id="KW-0032">Aminotransferase</keyword>
<sequence length="414" mass="45151">MPRDGGAIAVTALAAVVVAAASAVVVACARPKPQQQQQRARRTLKELARQNILDLTPYRCARDDYNTGILLDANENSYGATISQSVLELDMASLELNRYPDPYQLSVKQLLAEFRGVKTEQIFVGVGSDEAIDLLIRIFCEPGKDAILTTPPTYGMYKVCAKVNDVAVQTAPLTPEFAVDEAALLRAVTPATKMVFLCSPGNPTAVSVPLDVVRRVHDAFDGIVVVDEAYVDFALAARGGGGETACALVGALERVVVLQTLSKAFGMAAIRVGMAYAHADVVQLMNNVKAPYNVNRLSEEVARTALSNLSLYRQRVAQLLEQRDKLMETLRNEPYVRRVLPSDANFFLVEIEHAHTIYLHMAENGVVVRFRGNELHCTDCLRITVGTAEENAKLLELLRATVKGVQDGTIALRE</sequence>
<dbReference type="GO" id="GO:0000105">
    <property type="term" value="P:L-histidine biosynthetic process"/>
    <property type="evidence" value="ECO:0007669"/>
    <property type="project" value="UniProtKB-KW"/>
</dbReference>
<comment type="pathway">
    <text evidence="2">Amino-acid biosynthesis; L-histidine biosynthesis; L-histidine from 5-phospho-alpha-D-ribose 1-diphosphate: step 7/9.</text>
</comment>
<dbReference type="PANTHER" id="PTHR42885">
    <property type="entry name" value="HISTIDINOL-PHOSPHATE AMINOTRANSFERASE-RELATED"/>
    <property type="match status" value="1"/>
</dbReference>
<evidence type="ECO:0000259" key="12">
    <source>
        <dbReference type="Pfam" id="PF00155"/>
    </source>
</evidence>
<evidence type="ECO:0000256" key="3">
    <source>
        <dbReference type="ARBA" id="ARBA00008392"/>
    </source>
</evidence>
<evidence type="ECO:0000256" key="6">
    <source>
        <dbReference type="ARBA" id="ARBA00022605"/>
    </source>
</evidence>
<dbReference type="GO" id="GO:0004400">
    <property type="term" value="F:histidinol-phosphate transaminase activity"/>
    <property type="evidence" value="ECO:0007669"/>
    <property type="project" value="UniProtKB-EC"/>
</dbReference>
<feature type="domain" description="Aminotransferase class I/classII large" evidence="12">
    <location>
        <begin position="68"/>
        <end position="396"/>
    </location>
</feature>